<accession>A0ABR7QXK5</accession>
<dbReference type="Proteomes" id="UP000651208">
    <property type="component" value="Unassembled WGS sequence"/>
</dbReference>
<keyword evidence="1 3" id="KW-0378">Hydrolase</keyword>
<dbReference type="PANTHER" id="PTHR43540:SF1">
    <property type="entry name" value="ISOCHORISMATASE HYDROLASE"/>
    <property type="match status" value="1"/>
</dbReference>
<gene>
    <name evidence="3" type="ORF">FcAc13_06490</name>
</gene>
<name>A0ABR7QXK5_9GAMM</name>
<feature type="domain" description="Isochorismatase-like" evidence="2">
    <location>
        <begin position="5"/>
        <end position="153"/>
    </location>
</feature>
<comment type="caution">
    <text evidence="3">The sequence shown here is derived from an EMBL/GenBank/DDBJ whole genome shotgun (WGS) entry which is preliminary data.</text>
</comment>
<evidence type="ECO:0000259" key="2">
    <source>
        <dbReference type="Pfam" id="PF00857"/>
    </source>
</evidence>
<dbReference type="InterPro" id="IPR000868">
    <property type="entry name" value="Isochorismatase-like_dom"/>
</dbReference>
<dbReference type="EMBL" id="JABURY010000015">
    <property type="protein sequence ID" value="MBC9130957.1"/>
    <property type="molecule type" value="Genomic_DNA"/>
</dbReference>
<evidence type="ECO:0000313" key="4">
    <source>
        <dbReference type="Proteomes" id="UP000651208"/>
    </source>
</evidence>
<evidence type="ECO:0000313" key="3">
    <source>
        <dbReference type="EMBL" id="MBC9130957.1"/>
    </source>
</evidence>
<dbReference type="InterPro" id="IPR036380">
    <property type="entry name" value="Isochorismatase-like_sf"/>
</dbReference>
<dbReference type="InterPro" id="IPR050272">
    <property type="entry name" value="Isochorismatase-like_hydrls"/>
</dbReference>
<dbReference type="GO" id="GO:0016787">
    <property type="term" value="F:hydrolase activity"/>
    <property type="evidence" value="ECO:0007669"/>
    <property type="project" value="UniProtKB-KW"/>
</dbReference>
<dbReference type="RefSeq" id="WP_187755397.1">
    <property type="nucleotide sequence ID" value="NZ_JABURY010000015.1"/>
</dbReference>
<protein>
    <submittedName>
        <fullName evidence="3">Cysteine hydrolase</fullName>
    </submittedName>
</protein>
<keyword evidence="4" id="KW-1185">Reference proteome</keyword>
<dbReference type="Gene3D" id="3.40.50.850">
    <property type="entry name" value="Isochorismatase-like"/>
    <property type="match status" value="1"/>
</dbReference>
<sequence length="185" mass="20868">MKQGLIIIDVQNDYFDNGNMTLVNTKIALQNTLALQTFFRSQNKPIFYIQHVNVRQGATFFKPNTPGINIHSRLLPIKVENNEVIICKHYPNSFKDTTLQAELSRANIEQVVICGMMSHMCVDSTTRQAAELGYQPILIADACATRDLTFQSITVKAEQVQIAFMSALANFSDVYNTQQFMAINN</sequence>
<dbReference type="SUPFAM" id="SSF52499">
    <property type="entry name" value="Isochorismatase-like hydrolases"/>
    <property type="match status" value="1"/>
</dbReference>
<organism evidence="3 4">
    <name type="scientific">Frischella japonica</name>
    <dbReference type="NCBI Taxonomy" id="2741544"/>
    <lineage>
        <taxon>Bacteria</taxon>
        <taxon>Pseudomonadati</taxon>
        <taxon>Pseudomonadota</taxon>
        <taxon>Gammaproteobacteria</taxon>
        <taxon>Orbales</taxon>
        <taxon>Orbaceae</taxon>
        <taxon>Frischella</taxon>
    </lineage>
</organism>
<dbReference type="PANTHER" id="PTHR43540">
    <property type="entry name" value="PEROXYUREIDOACRYLATE/UREIDOACRYLATE AMIDOHYDROLASE-RELATED"/>
    <property type="match status" value="1"/>
</dbReference>
<evidence type="ECO:0000256" key="1">
    <source>
        <dbReference type="ARBA" id="ARBA00022801"/>
    </source>
</evidence>
<proteinExistence type="predicted"/>
<dbReference type="Pfam" id="PF00857">
    <property type="entry name" value="Isochorismatase"/>
    <property type="match status" value="1"/>
</dbReference>
<reference evidence="3 4" key="1">
    <citation type="submission" date="2020-06" db="EMBL/GenBank/DDBJ databases">
        <title>Frischella cerana isolated from Apis cerana gut homogenate.</title>
        <authorList>
            <person name="Wolter L.A."/>
            <person name="Suenami S."/>
            <person name="Miyazaki R."/>
        </authorList>
    </citation>
    <scope>NUCLEOTIDE SEQUENCE [LARGE SCALE GENOMIC DNA]</scope>
    <source>
        <strain evidence="3 4">Ac13</strain>
    </source>
</reference>
<dbReference type="CDD" id="cd01014">
    <property type="entry name" value="nicotinamidase_related"/>
    <property type="match status" value="1"/>
</dbReference>